<reference evidence="1 2" key="1">
    <citation type="submission" date="2018-03" db="EMBL/GenBank/DDBJ databases">
        <authorList>
            <person name="Keele B.F."/>
        </authorList>
    </citation>
    <scope>NUCLEOTIDE SEQUENCE [LARGE SCALE GENOMIC DNA]</scope>
    <source>
        <strain evidence="1 2">CeCT 8812</strain>
    </source>
</reference>
<proteinExistence type="predicted"/>
<evidence type="ECO:0000313" key="2">
    <source>
        <dbReference type="Proteomes" id="UP000244932"/>
    </source>
</evidence>
<name>A0A2R8AAU0_9RHOB</name>
<dbReference type="Proteomes" id="UP000244932">
    <property type="component" value="Unassembled WGS sequence"/>
</dbReference>
<dbReference type="EMBL" id="OMKW01000002">
    <property type="protein sequence ID" value="SPF29205.1"/>
    <property type="molecule type" value="Genomic_DNA"/>
</dbReference>
<evidence type="ECO:0000313" key="1">
    <source>
        <dbReference type="EMBL" id="SPF29205.1"/>
    </source>
</evidence>
<sequence>MIYLLADTFHLATRIERFHRTELPFQRDEERRPRRDRQR</sequence>
<keyword evidence="2" id="KW-1185">Reference proteome</keyword>
<dbReference type="AlphaFoldDB" id="A0A2R8AAU0"/>
<gene>
    <name evidence="1" type="ORF">POI8812_01512</name>
</gene>
<protein>
    <submittedName>
        <fullName evidence="1">Uncharacterized protein</fullName>
    </submittedName>
</protein>
<organism evidence="1 2">
    <name type="scientific">Pontivivens insulae</name>
    <dbReference type="NCBI Taxonomy" id="1639689"/>
    <lineage>
        <taxon>Bacteria</taxon>
        <taxon>Pseudomonadati</taxon>
        <taxon>Pseudomonadota</taxon>
        <taxon>Alphaproteobacteria</taxon>
        <taxon>Rhodobacterales</taxon>
        <taxon>Paracoccaceae</taxon>
        <taxon>Pontivivens</taxon>
    </lineage>
</organism>
<accession>A0A2R8AAU0</accession>